<evidence type="ECO:0000313" key="2">
    <source>
        <dbReference type="EMBL" id="GMF48407.1"/>
    </source>
</evidence>
<feature type="compositionally biased region" description="Basic and acidic residues" evidence="1">
    <location>
        <begin position="156"/>
        <end position="169"/>
    </location>
</feature>
<feature type="region of interest" description="Disordered" evidence="1">
    <location>
        <begin position="64"/>
        <end position="93"/>
    </location>
</feature>
<protein>
    <submittedName>
        <fullName evidence="2">Unnamed protein product</fullName>
    </submittedName>
</protein>
<name>A0A9W6XZB7_9STRA</name>
<feature type="region of interest" description="Disordered" evidence="1">
    <location>
        <begin position="108"/>
        <end position="205"/>
    </location>
</feature>
<proteinExistence type="predicted"/>
<evidence type="ECO:0000256" key="1">
    <source>
        <dbReference type="SAM" id="MobiDB-lite"/>
    </source>
</evidence>
<dbReference type="EMBL" id="BSXT01002333">
    <property type="protein sequence ID" value="GMF48407.1"/>
    <property type="molecule type" value="Genomic_DNA"/>
</dbReference>
<reference evidence="2" key="1">
    <citation type="submission" date="2023-04" db="EMBL/GenBank/DDBJ databases">
        <title>Phytophthora fragariaefolia NBRC 109709.</title>
        <authorList>
            <person name="Ichikawa N."/>
            <person name="Sato H."/>
            <person name="Tonouchi N."/>
        </authorList>
    </citation>
    <scope>NUCLEOTIDE SEQUENCE</scope>
    <source>
        <strain evidence="2">NBRC 109709</strain>
    </source>
</reference>
<feature type="compositionally biased region" description="Low complexity" evidence="1">
    <location>
        <begin position="127"/>
        <end position="137"/>
    </location>
</feature>
<sequence length="205" mass="22063">MLHRNPPVNLFTVEAAIAFERMLEEECYNACHHYAVEEALDMQRASPNVVVAWVRATGAGHATRGEDVELGGDSGNAGGGEPAPASATSPLRLPDADELEEVLRALDRAKNRQKKSAFGSNKFRQKAPGNPAPAAAAKHVRAIQIQAPDSGSDDSGSERSDSDCDEHRRIYAAADQDNARSAGEEPNGLDRSQPDRPQHDRTNDS</sequence>
<dbReference type="Proteomes" id="UP001165121">
    <property type="component" value="Unassembled WGS sequence"/>
</dbReference>
<gene>
    <name evidence="2" type="ORF">Pfra01_001869300</name>
</gene>
<comment type="caution">
    <text evidence="2">The sequence shown here is derived from an EMBL/GenBank/DDBJ whole genome shotgun (WGS) entry which is preliminary data.</text>
</comment>
<organism evidence="2 3">
    <name type="scientific">Phytophthora fragariaefolia</name>
    <dbReference type="NCBI Taxonomy" id="1490495"/>
    <lineage>
        <taxon>Eukaryota</taxon>
        <taxon>Sar</taxon>
        <taxon>Stramenopiles</taxon>
        <taxon>Oomycota</taxon>
        <taxon>Peronosporomycetes</taxon>
        <taxon>Peronosporales</taxon>
        <taxon>Peronosporaceae</taxon>
        <taxon>Phytophthora</taxon>
    </lineage>
</organism>
<evidence type="ECO:0000313" key="3">
    <source>
        <dbReference type="Proteomes" id="UP001165121"/>
    </source>
</evidence>
<feature type="compositionally biased region" description="Basic and acidic residues" evidence="1">
    <location>
        <begin position="192"/>
        <end position="205"/>
    </location>
</feature>
<accession>A0A9W6XZB7</accession>
<feature type="compositionally biased region" description="Gly residues" evidence="1">
    <location>
        <begin position="72"/>
        <end position="81"/>
    </location>
</feature>
<dbReference type="AlphaFoldDB" id="A0A9W6XZB7"/>
<keyword evidence="3" id="KW-1185">Reference proteome</keyword>